<feature type="region of interest" description="Disordered" evidence="1">
    <location>
        <begin position="157"/>
        <end position="176"/>
    </location>
</feature>
<dbReference type="AlphaFoldDB" id="A0A914ELG2"/>
<keyword evidence="3" id="KW-0732">Signal</keyword>
<proteinExistence type="predicted"/>
<dbReference type="WBParaSite" id="ACRNAN_scaffold926.g7138.t1">
    <property type="protein sequence ID" value="ACRNAN_scaffold926.g7138.t1"/>
    <property type="gene ID" value="ACRNAN_scaffold926.g7138"/>
</dbReference>
<feature type="transmembrane region" description="Helical" evidence="2">
    <location>
        <begin position="122"/>
        <end position="142"/>
    </location>
</feature>
<evidence type="ECO:0000256" key="2">
    <source>
        <dbReference type="SAM" id="Phobius"/>
    </source>
</evidence>
<keyword evidence="4" id="KW-1185">Reference proteome</keyword>
<keyword evidence="2" id="KW-0812">Transmembrane</keyword>
<organism evidence="4 5">
    <name type="scientific">Acrobeloides nanus</name>
    <dbReference type="NCBI Taxonomy" id="290746"/>
    <lineage>
        <taxon>Eukaryota</taxon>
        <taxon>Metazoa</taxon>
        <taxon>Ecdysozoa</taxon>
        <taxon>Nematoda</taxon>
        <taxon>Chromadorea</taxon>
        <taxon>Rhabditida</taxon>
        <taxon>Tylenchina</taxon>
        <taxon>Cephalobomorpha</taxon>
        <taxon>Cephaloboidea</taxon>
        <taxon>Cephalobidae</taxon>
        <taxon>Acrobeloides</taxon>
    </lineage>
</organism>
<dbReference type="InterPro" id="IPR036179">
    <property type="entry name" value="Ig-like_dom_sf"/>
</dbReference>
<keyword evidence="2" id="KW-0472">Membrane</keyword>
<sequence length="176" mass="19979">MISLPTICFIIVVALLFIAAEEMDKSSPLYYFTPIEDSTFKFDCSEANDVDEWILPSGSQVSVHLENGTEQVEGFEFTQSSLTIPSVKTNMVGRYTCVLRNNTKHYFYIPYVLPKPQYKNSILLSLGVSAIFSTICAIVWLVERYCFRDDSNMPDRTPITRKKYDSGSDTNSTIHV</sequence>
<evidence type="ECO:0000256" key="1">
    <source>
        <dbReference type="SAM" id="MobiDB-lite"/>
    </source>
</evidence>
<protein>
    <submittedName>
        <fullName evidence="5">Ig-like domain-containing protein</fullName>
    </submittedName>
</protein>
<feature type="signal peptide" evidence="3">
    <location>
        <begin position="1"/>
        <end position="20"/>
    </location>
</feature>
<name>A0A914ELG2_9BILA</name>
<reference evidence="5" key="1">
    <citation type="submission" date="2022-11" db="UniProtKB">
        <authorList>
            <consortium name="WormBaseParasite"/>
        </authorList>
    </citation>
    <scope>IDENTIFICATION</scope>
</reference>
<evidence type="ECO:0000313" key="5">
    <source>
        <dbReference type="WBParaSite" id="ACRNAN_scaffold926.g7138.t1"/>
    </source>
</evidence>
<dbReference type="Gene3D" id="2.60.40.10">
    <property type="entry name" value="Immunoglobulins"/>
    <property type="match status" value="1"/>
</dbReference>
<accession>A0A914ELG2</accession>
<evidence type="ECO:0000256" key="3">
    <source>
        <dbReference type="SAM" id="SignalP"/>
    </source>
</evidence>
<feature type="chain" id="PRO_5037644353" evidence="3">
    <location>
        <begin position="21"/>
        <end position="176"/>
    </location>
</feature>
<evidence type="ECO:0000313" key="4">
    <source>
        <dbReference type="Proteomes" id="UP000887540"/>
    </source>
</evidence>
<dbReference type="SUPFAM" id="SSF48726">
    <property type="entry name" value="Immunoglobulin"/>
    <property type="match status" value="1"/>
</dbReference>
<dbReference type="Proteomes" id="UP000887540">
    <property type="component" value="Unplaced"/>
</dbReference>
<dbReference type="InterPro" id="IPR013783">
    <property type="entry name" value="Ig-like_fold"/>
</dbReference>
<keyword evidence="2" id="KW-1133">Transmembrane helix</keyword>
<feature type="compositionally biased region" description="Polar residues" evidence="1">
    <location>
        <begin position="167"/>
        <end position="176"/>
    </location>
</feature>